<evidence type="ECO:0000313" key="2">
    <source>
        <dbReference type="Proteomes" id="UP000499080"/>
    </source>
</evidence>
<dbReference type="Proteomes" id="UP000499080">
    <property type="component" value="Unassembled WGS sequence"/>
</dbReference>
<proteinExistence type="predicted"/>
<sequence>MAGRDGLVVRFWLQGPKVPGSRPHSTEDQPCMLARCTLIHIQRVKHPPVGVVWNFREGVPAQVPSSSCDLCSKLQDPCRNSHLVLRNGTFIKGPFTYYEEKVFRSEARVTDLERGQSPPLRSIPLPRLQTILKIGTEGKRAVTQGETTRGGNAIAASLELGLYSDFRWKNGSFLVLWLPGTDERQSKQQIEKQEIGRNFLEGLHRFQSRLFCGDLHV</sequence>
<accession>A0A4Y2VB29</accession>
<evidence type="ECO:0000313" key="1">
    <source>
        <dbReference type="EMBL" id="GBO22495.1"/>
    </source>
</evidence>
<organism evidence="1 2">
    <name type="scientific">Araneus ventricosus</name>
    <name type="common">Orbweaver spider</name>
    <name type="synonym">Epeira ventricosa</name>
    <dbReference type="NCBI Taxonomy" id="182803"/>
    <lineage>
        <taxon>Eukaryota</taxon>
        <taxon>Metazoa</taxon>
        <taxon>Ecdysozoa</taxon>
        <taxon>Arthropoda</taxon>
        <taxon>Chelicerata</taxon>
        <taxon>Arachnida</taxon>
        <taxon>Araneae</taxon>
        <taxon>Araneomorphae</taxon>
        <taxon>Entelegynae</taxon>
        <taxon>Araneoidea</taxon>
        <taxon>Araneidae</taxon>
        <taxon>Araneus</taxon>
    </lineage>
</organism>
<name>A0A4Y2VB29_ARAVE</name>
<dbReference type="EMBL" id="BGPR01045569">
    <property type="protein sequence ID" value="GBO22495.1"/>
    <property type="molecule type" value="Genomic_DNA"/>
</dbReference>
<keyword evidence="2" id="KW-1185">Reference proteome</keyword>
<protein>
    <submittedName>
        <fullName evidence="1">Uncharacterized protein</fullName>
    </submittedName>
</protein>
<comment type="caution">
    <text evidence="1">The sequence shown here is derived from an EMBL/GenBank/DDBJ whole genome shotgun (WGS) entry which is preliminary data.</text>
</comment>
<dbReference type="AlphaFoldDB" id="A0A4Y2VB29"/>
<gene>
    <name evidence="1" type="ORF">AVEN_244595_1</name>
</gene>
<reference evidence="1 2" key="1">
    <citation type="journal article" date="2019" name="Sci. Rep.">
        <title>Orb-weaving spider Araneus ventricosus genome elucidates the spidroin gene catalogue.</title>
        <authorList>
            <person name="Kono N."/>
            <person name="Nakamura H."/>
            <person name="Ohtoshi R."/>
            <person name="Moran D.A.P."/>
            <person name="Shinohara A."/>
            <person name="Yoshida Y."/>
            <person name="Fujiwara M."/>
            <person name="Mori M."/>
            <person name="Tomita M."/>
            <person name="Arakawa K."/>
        </authorList>
    </citation>
    <scope>NUCLEOTIDE SEQUENCE [LARGE SCALE GENOMIC DNA]</scope>
</reference>